<evidence type="ECO:0000256" key="16">
    <source>
        <dbReference type="ARBA" id="ARBA00023204"/>
    </source>
</evidence>
<dbReference type="Pfam" id="PF01068">
    <property type="entry name" value="DNA_ligase_A_M"/>
    <property type="match status" value="1"/>
</dbReference>
<keyword evidence="6" id="KW-0540">Nuclease</keyword>
<gene>
    <name evidence="23" type="primary">ligD</name>
    <name evidence="23" type="ORF">FUA48_13215</name>
</gene>
<keyword evidence="9" id="KW-0227">DNA damage</keyword>
<keyword evidence="16" id="KW-0234">DNA repair</keyword>
<evidence type="ECO:0000256" key="6">
    <source>
        <dbReference type="ARBA" id="ARBA00022722"/>
    </source>
</evidence>
<evidence type="ECO:0000259" key="22">
    <source>
        <dbReference type="PROSITE" id="PS50160"/>
    </source>
</evidence>
<dbReference type="NCBIfam" id="TIGR02776">
    <property type="entry name" value="NHEJ_ligase_prk"/>
    <property type="match status" value="1"/>
</dbReference>
<evidence type="ECO:0000256" key="20">
    <source>
        <dbReference type="ARBA" id="ARBA00034003"/>
    </source>
</evidence>
<evidence type="ECO:0000256" key="13">
    <source>
        <dbReference type="ARBA" id="ARBA00022932"/>
    </source>
</evidence>
<evidence type="ECO:0000313" key="24">
    <source>
        <dbReference type="Proteomes" id="UP000321222"/>
    </source>
</evidence>
<evidence type="ECO:0000256" key="19">
    <source>
        <dbReference type="ARBA" id="ARBA00029943"/>
    </source>
</evidence>
<dbReference type="GO" id="GO:0006281">
    <property type="term" value="P:DNA repair"/>
    <property type="evidence" value="ECO:0007669"/>
    <property type="project" value="UniProtKB-KW"/>
</dbReference>
<keyword evidence="11" id="KW-0269">Exonuclease</keyword>
<dbReference type="InterPro" id="IPR052171">
    <property type="entry name" value="NHEJ_LigD"/>
</dbReference>
<reference evidence="23 24" key="1">
    <citation type="submission" date="2019-08" db="EMBL/GenBank/DDBJ databases">
        <title>Flavobacterium alkalisoli sp. nov., isolated from rhizosphere soil of Suaeda salsa.</title>
        <authorList>
            <person name="Sun J.-Q."/>
            <person name="Xu L."/>
        </authorList>
    </citation>
    <scope>NUCLEOTIDE SEQUENCE [LARGE SCALE GENOMIC DNA]</scope>
    <source>
        <strain evidence="23 24">XS-5</strain>
    </source>
</reference>
<dbReference type="NCBIfam" id="TIGR02778">
    <property type="entry name" value="ligD_pol"/>
    <property type="match status" value="1"/>
</dbReference>
<evidence type="ECO:0000256" key="7">
    <source>
        <dbReference type="ARBA" id="ARBA00022723"/>
    </source>
</evidence>
<keyword evidence="5" id="KW-0548">Nucleotidyltransferase</keyword>
<keyword evidence="3 23" id="KW-0436">Ligase</keyword>
<dbReference type="GO" id="GO:0006310">
    <property type="term" value="P:DNA recombination"/>
    <property type="evidence" value="ECO:0007669"/>
    <property type="project" value="UniProtKB-KW"/>
</dbReference>
<dbReference type="Proteomes" id="UP000321222">
    <property type="component" value="Chromosome"/>
</dbReference>
<evidence type="ECO:0000256" key="18">
    <source>
        <dbReference type="ARBA" id="ARBA00023268"/>
    </source>
</evidence>
<keyword evidence="8" id="KW-0547">Nucleotide-binding</keyword>
<dbReference type="CDD" id="cd04865">
    <property type="entry name" value="LigD_Pol_like_2"/>
    <property type="match status" value="1"/>
</dbReference>
<keyword evidence="12" id="KW-0067">ATP-binding</keyword>
<keyword evidence="4" id="KW-0808">Transferase</keyword>
<keyword evidence="10" id="KW-0378">Hydrolase</keyword>
<dbReference type="EC" id="6.5.1.1" evidence="2"/>
<evidence type="ECO:0000256" key="4">
    <source>
        <dbReference type="ARBA" id="ARBA00022679"/>
    </source>
</evidence>
<protein>
    <recommendedName>
        <fullName evidence="2">DNA ligase (ATP)</fullName>
        <ecNumber evidence="2">6.5.1.1</ecNumber>
    </recommendedName>
    <alternativeName>
        <fullName evidence="19">NHEJ DNA polymerase</fullName>
    </alternativeName>
</protein>
<dbReference type="InterPro" id="IPR014146">
    <property type="entry name" value="LigD_ligase_dom"/>
</dbReference>
<feature type="domain" description="ATP-dependent DNA ligase family profile" evidence="22">
    <location>
        <begin position="338"/>
        <end position="461"/>
    </location>
</feature>
<evidence type="ECO:0000256" key="15">
    <source>
        <dbReference type="ARBA" id="ARBA00023172"/>
    </source>
</evidence>
<dbReference type="GO" id="GO:0004527">
    <property type="term" value="F:exonuclease activity"/>
    <property type="evidence" value="ECO:0007669"/>
    <property type="project" value="UniProtKB-KW"/>
</dbReference>
<accession>A0A5B9FXN1</accession>
<feature type="region of interest" description="Disordered" evidence="21">
    <location>
        <begin position="187"/>
        <end position="221"/>
    </location>
</feature>
<dbReference type="InterPro" id="IPR012310">
    <property type="entry name" value="DNA_ligase_ATP-dep_cent"/>
</dbReference>
<dbReference type="InterPro" id="IPR012309">
    <property type="entry name" value="DNA_ligase_ATP-dep_C"/>
</dbReference>
<evidence type="ECO:0000256" key="9">
    <source>
        <dbReference type="ARBA" id="ARBA00022763"/>
    </source>
</evidence>
<dbReference type="NCBIfam" id="TIGR02777">
    <property type="entry name" value="LigD_PE_dom"/>
    <property type="match status" value="1"/>
</dbReference>
<dbReference type="GO" id="GO:0003910">
    <property type="term" value="F:DNA ligase (ATP) activity"/>
    <property type="evidence" value="ECO:0007669"/>
    <property type="project" value="UniProtKB-EC"/>
</dbReference>
<dbReference type="CDD" id="cd07971">
    <property type="entry name" value="OBF_DNA_ligase_LigD"/>
    <property type="match status" value="1"/>
</dbReference>
<keyword evidence="17" id="KW-0464">Manganese</keyword>
<keyword evidence="14" id="KW-0238">DNA-binding</keyword>
<dbReference type="Pfam" id="PF21686">
    <property type="entry name" value="LigD_Prim-Pol"/>
    <property type="match status" value="1"/>
</dbReference>
<evidence type="ECO:0000256" key="2">
    <source>
        <dbReference type="ARBA" id="ARBA00012727"/>
    </source>
</evidence>
<name>A0A5B9FXN1_9FLAO</name>
<evidence type="ECO:0000256" key="8">
    <source>
        <dbReference type="ARBA" id="ARBA00022741"/>
    </source>
</evidence>
<dbReference type="KEGG" id="fak:FUA48_13215"/>
<dbReference type="PANTHER" id="PTHR42705:SF2">
    <property type="entry name" value="BIFUNCTIONAL NON-HOMOLOGOUS END JOINING PROTEIN LIGD"/>
    <property type="match status" value="1"/>
</dbReference>
<dbReference type="SUPFAM" id="SSF56091">
    <property type="entry name" value="DNA ligase/mRNA capping enzyme, catalytic domain"/>
    <property type="match status" value="1"/>
</dbReference>
<evidence type="ECO:0000256" key="21">
    <source>
        <dbReference type="SAM" id="MobiDB-lite"/>
    </source>
</evidence>
<evidence type="ECO:0000256" key="3">
    <source>
        <dbReference type="ARBA" id="ARBA00022598"/>
    </source>
</evidence>
<dbReference type="PANTHER" id="PTHR42705">
    <property type="entry name" value="BIFUNCTIONAL NON-HOMOLOGOUS END JOINING PROTEIN LIGD"/>
    <property type="match status" value="1"/>
</dbReference>
<dbReference type="GO" id="GO:0005524">
    <property type="term" value="F:ATP binding"/>
    <property type="evidence" value="ECO:0007669"/>
    <property type="project" value="UniProtKB-KW"/>
</dbReference>
<evidence type="ECO:0000256" key="12">
    <source>
        <dbReference type="ARBA" id="ARBA00022840"/>
    </source>
</evidence>
<dbReference type="CDD" id="cd07906">
    <property type="entry name" value="Adenylation_DNA_ligase_LigD_LigC"/>
    <property type="match status" value="1"/>
</dbReference>
<dbReference type="Pfam" id="PF13298">
    <property type="entry name" value="LigD_N"/>
    <property type="match status" value="1"/>
</dbReference>
<keyword evidence="15" id="KW-0233">DNA recombination</keyword>
<dbReference type="GO" id="GO:0003677">
    <property type="term" value="F:DNA binding"/>
    <property type="evidence" value="ECO:0007669"/>
    <property type="project" value="UniProtKB-KW"/>
</dbReference>
<dbReference type="InterPro" id="IPR014144">
    <property type="entry name" value="LigD_PE_domain"/>
</dbReference>
<dbReference type="EMBL" id="CP042831">
    <property type="protein sequence ID" value="QEE50498.1"/>
    <property type="molecule type" value="Genomic_DNA"/>
</dbReference>
<evidence type="ECO:0000256" key="5">
    <source>
        <dbReference type="ARBA" id="ARBA00022695"/>
    </source>
</evidence>
<evidence type="ECO:0000256" key="11">
    <source>
        <dbReference type="ARBA" id="ARBA00022839"/>
    </source>
</evidence>
<keyword evidence="7" id="KW-0479">Metal-binding</keyword>
<dbReference type="Gene3D" id="3.90.920.10">
    <property type="entry name" value="DNA primase, PRIM domain"/>
    <property type="match status" value="1"/>
</dbReference>
<evidence type="ECO:0000256" key="14">
    <source>
        <dbReference type="ARBA" id="ARBA00023125"/>
    </source>
</evidence>
<comment type="catalytic activity">
    <reaction evidence="20">
        <text>ATP + (deoxyribonucleotide)n-3'-hydroxyl + 5'-phospho-(deoxyribonucleotide)m = (deoxyribonucleotide)n+m + AMP + diphosphate.</text>
        <dbReference type="EC" id="6.5.1.1"/>
    </reaction>
</comment>
<dbReference type="AlphaFoldDB" id="A0A5B9FXN1"/>
<evidence type="ECO:0000256" key="1">
    <source>
        <dbReference type="ARBA" id="ARBA00001936"/>
    </source>
</evidence>
<organism evidence="23 24">
    <name type="scientific">Flavobacterium alkalisoli</name>
    <dbReference type="NCBI Taxonomy" id="2602769"/>
    <lineage>
        <taxon>Bacteria</taxon>
        <taxon>Pseudomonadati</taxon>
        <taxon>Bacteroidota</taxon>
        <taxon>Flavobacteriia</taxon>
        <taxon>Flavobacteriales</taxon>
        <taxon>Flavobacteriaceae</taxon>
        <taxon>Flavobacterium</taxon>
    </lineage>
</organism>
<dbReference type="GO" id="GO:0046872">
    <property type="term" value="F:metal ion binding"/>
    <property type="evidence" value="ECO:0007669"/>
    <property type="project" value="UniProtKB-KW"/>
</dbReference>
<dbReference type="NCBIfam" id="TIGR02779">
    <property type="entry name" value="NHEJ_ligase_lig"/>
    <property type="match status" value="1"/>
</dbReference>
<dbReference type="InterPro" id="IPR012340">
    <property type="entry name" value="NA-bd_OB-fold"/>
</dbReference>
<dbReference type="Pfam" id="PF04679">
    <property type="entry name" value="DNA_ligase_A_C"/>
    <property type="match status" value="1"/>
</dbReference>
<keyword evidence="13" id="KW-0239">DNA-directed DNA polymerase</keyword>
<dbReference type="RefSeq" id="WP_147583963.1">
    <property type="nucleotide sequence ID" value="NZ_CP042831.1"/>
</dbReference>
<dbReference type="GO" id="GO:0003887">
    <property type="term" value="F:DNA-directed DNA polymerase activity"/>
    <property type="evidence" value="ECO:0007669"/>
    <property type="project" value="UniProtKB-KW"/>
</dbReference>
<keyword evidence="18" id="KW-0511">Multifunctional enzyme</keyword>
<proteinExistence type="predicted"/>
<dbReference type="Gene3D" id="3.30.1490.70">
    <property type="match status" value="1"/>
</dbReference>
<dbReference type="PROSITE" id="PS50160">
    <property type="entry name" value="DNA_LIGASE_A3"/>
    <property type="match status" value="1"/>
</dbReference>
<dbReference type="InterPro" id="IPR014145">
    <property type="entry name" value="LigD_pol_dom"/>
</dbReference>
<sequence>MKLSEYNKKRDFTKTAEPKGKVKKGGKKLRFVVQKHDASHLHYDFRLEIDGVLVSWAVPKGLSADTSVKRLAMHVEDHPMDYIDFEGTIPKGQYGGGTIMVWDTGTYLAEGSDNATESEKILKQQYVEGNIKIVLNGDKLKGSYHLVHMKGKDKEWLLMKGKDEFATKKDFDQHSVLTGRTLNQIEKDKDSDTWESSPKKNKKNSTDNILKEPDNSNTGFAADDVTNAKKLKSFPKNWRPQLATLTDEVFDNDEWVFENKFDGYRALIEIKKGKVNLVSRNGIYFNKKYPEMVEAFSIIKEDVILDGEIVVEDSNSKSHFQWLQYYHDEPDRGTLKCYVFDILYFNGYDLTGLELLNRKKILKALLPKSDVIVYSEHTVGKGTKTLKEAQKIKSEGLIAKKADSRYHLSKRSSDWLKIKVTNEQEMVIGGYTEPQGSRKGFGALLIGYYDGDKLIYTGKVGTGFNDDLLTELHTKLEKIERKTSPFSGETGEKNVHWVMPTLVAQIKYSEWTESGSLRHPVFIALRNDKDAKDVVRETNKNINPDKKTTLKKKKDTDTEKVEFTNTDKIFWPKEKITKGDVIEYYKEMAQYIIPLVIDRPQSLRRNPNGIKDQGFFQKDVSGAVPNWIKTRKLKSKSTGETIEYLICQDKETLLFMANWGCIEINPWSSRLGNLNNPDYIIFDLDPNEASIKDLVTTAKKVNEILDSIGIKGYLKTSGGKGLHVFIPVLPKYTYNQTRDFSHIISQHVNKALPDITSLERSPSKRKGKIYLDYLQNGKGKTMACAYSLRPREGATVSTPLDWSELTNKLDLKSYNINTIGERIKKKGDLWKDFFDNAIDLKSVLNKLS</sequence>
<evidence type="ECO:0000256" key="17">
    <source>
        <dbReference type="ARBA" id="ARBA00023211"/>
    </source>
</evidence>
<keyword evidence="24" id="KW-1185">Reference proteome</keyword>
<dbReference type="Gene3D" id="2.40.50.140">
    <property type="entry name" value="Nucleic acid-binding proteins"/>
    <property type="match status" value="1"/>
</dbReference>
<dbReference type="InterPro" id="IPR014143">
    <property type="entry name" value="NHEJ_ligase_prk"/>
</dbReference>
<dbReference type="OrthoDB" id="9802472at2"/>
<dbReference type="Gene3D" id="3.30.470.30">
    <property type="entry name" value="DNA ligase/mRNA capping enzyme"/>
    <property type="match status" value="1"/>
</dbReference>
<evidence type="ECO:0000256" key="10">
    <source>
        <dbReference type="ARBA" id="ARBA00022801"/>
    </source>
</evidence>
<comment type="cofactor">
    <cofactor evidence="1">
        <name>Mn(2+)</name>
        <dbReference type="ChEBI" id="CHEBI:29035"/>
    </cofactor>
</comment>
<dbReference type="SUPFAM" id="SSF50249">
    <property type="entry name" value="Nucleic acid-binding proteins"/>
    <property type="match status" value="1"/>
</dbReference>
<evidence type="ECO:0000313" key="23">
    <source>
        <dbReference type="EMBL" id="QEE50498.1"/>
    </source>
</evidence>